<dbReference type="PROSITE" id="PS50929">
    <property type="entry name" value="ABC_TM1F"/>
    <property type="match status" value="1"/>
</dbReference>
<evidence type="ECO:0000256" key="1">
    <source>
        <dbReference type="ARBA" id="ARBA00004141"/>
    </source>
</evidence>
<dbReference type="SMART" id="SM00382">
    <property type="entry name" value="AAA"/>
    <property type="match status" value="1"/>
</dbReference>
<dbReference type="GO" id="GO:0016020">
    <property type="term" value="C:membrane"/>
    <property type="evidence" value="ECO:0007669"/>
    <property type="project" value="UniProtKB-SubCell"/>
</dbReference>
<gene>
    <name evidence="11" type="ORF">METZ01_LOCUS27657</name>
</gene>
<dbReference type="PROSITE" id="PS50893">
    <property type="entry name" value="ABC_TRANSPORTER_2"/>
    <property type="match status" value="1"/>
</dbReference>
<evidence type="ECO:0000256" key="2">
    <source>
        <dbReference type="ARBA" id="ARBA00022448"/>
    </source>
</evidence>
<feature type="transmembrane region" description="Helical" evidence="8">
    <location>
        <begin position="50"/>
        <end position="69"/>
    </location>
</feature>
<evidence type="ECO:0000259" key="9">
    <source>
        <dbReference type="PROSITE" id="PS50893"/>
    </source>
</evidence>
<evidence type="ECO:0000256" key="4">
    <source>
        <dbReference type="ARBA" id="ARBA00022741"/>
    </source>
</evidence>
<name>A0A381QAW2_9ZZZZ</name>
<dbReference type="InterPro" id="IPR039421">
    <property type="entry name" value="Type_1_exporter"/>
</dbReference>
<keyword evidence="5" id="KW-0067">ATP-binding</keyword>
<dbReference type="GO" id="GO:0015421">
    <property type="term" value="F:ABC-type oligopeptide transporter activity"/>
    <property type="evidence" value="ECO:0007669"/>
    <property type="project" value="TreeGrafter"/>
</dbReference>
<dbReference type="InterPro" id="IPR036640">
    <property type="entry name" value="ABC1_TM_sf"/>
</dbReference>
<dbReference type="PANTHER" id="PTHR43394:SF1">
    <property type="entry name" value="ATP-BINDING CASSETTE SUB-FAMILY B MEMBER 10, MITOCHONDRIAL"/>
    <property type="match status" value="1"/>
</dbReference>
<feature type="transmembrane region" description="Helical" evidence="8">
    <location>
        <begin position="164"/>
        <end position="183"/>
    </location>
</feature>
<feature type="domain" description="ABC transmembrane type-1" evidence="10">
    <location>
        <begin position="52"/>
        <end position="333"/>
    </location>
</feature>
<evidence type="ECO:0000259" key="10">
    <source>
        <dbReference type="PROSITE" id="PS50929"/>
    </source>
</evidence>
<dbReference type="EMBL" id="UINC01001223">
    <property type="protein sequence ID" value="SUZ74803.1"/>
    <property type="molecule type" value="Genomic_DNA"/>
</dbReference>
<reference evidence="11" key="1">
    <citation type="submission" date="2018-05" db="EMBL/GenBank/DDBJ databases">
        <authorList>
            <person name="Lanie J.A."/>
            <person name="Ng W.-L."/>
            <person name="Kazmierczak K.M."/>
            <person name="Andrzejewski T.M."/>
            <person name="Davidsen T.M."/>
            <person name="Wayne K.J."/>
            <person name="Tettelin H."/>
            <person name="Glass J.I."/>
            <person name="Rusch D."/>
            <person name="Podicherti R."/>
            <person name="Tsui H.-C.T."/>
            <person name="Winkler M.E."/>
        </authorList>
    </citation>
    <scope>NUCLEOTIDE SEQUENCE</scope>
</reference>
<feature type="transmembrane region" description="Helical" evidence="8">
    <location>
        <begin position="189"/>
        <end position="207"/>
    </location>
</feature>
<keyword evidence="6 8" id="KW-1133">Transmembrane helix</keyword>
<feature type="transmembrane region" description="Helical" evidence="8">
    <location>
        <begin position="89"/>
        <end position="111"/>
    </location>
</feature>
<proteinExistence type="predicted"/>
<feature type="domain" description="ABC transporter" evidence="9">
    <location>
        <begin position="367"/>
        <end position="601"/>
    </location>
</feature>
<keyword evidence="3 8" id="KW-0812">Transmembrane</keyword>
<dbReference type="Pfam" id="PF00664">
    <property type="entry name" value="ABC_membrane"/>
    <property type="match status" value="1"/>
</dbReference>
<keyword evidence="2" id="KW-0813">Transport</keyword>
<protein>
    <recommendedName>
        <fullName evidence="12">ABC transporter ATP-binding protein</fullName>
    </recommendedName>
</protein>
<comment type="subcellular location">
    <subcellularLocation>
        <location evidence="1">Membrane</location>
        <topology evidence="1">Multi-pass membrane protein</topology>
    </subcellularLocation>
</comment>
<evidence type="ECO:0000256" key="3">
    <source>
        <dbReference type="ARBA" id="ARBA00022692"/>
    </source>
</evidence>
<dbReference type="PROSITE" id="PS00211">
    <property type="entry name" value="ABC_TRANSPORTER_1"/>
    <property type="match status" value="1"/>
</dbReference>
<accession>A0A381QAW2</accession>
<dbReference type="InterPro" id="IPR003593">
    <property type="entry name" value="AAA+_ATPase"/>
</dbReference>
<dbReference type="InterPro" id="IPR017871">
    <property type="entry name" value="ABC_transporter-like_CS"/>
</dbReference>
<dbReference type="InterPro" id="IPR027417">
    <property type="entry name" value="P-loop_NTPase"/>
</dbReference>
<dbReference type="CDD" id="cd18545">
    <property type="entry name" value="ABC_6TM_YknV_like"/>
    <property type="match status" value="1"/>
</dbReference>
<dbReference type="Gene3D" id="3.40.50.300">
    <property type="entry name" value="P-loop containing nucleotide triphosphate hydrolases"/>
    <property type="match status" value="1"/>
</dbReference>
<evidence type="ECO:0000313" key="11">
    <source>
        <dbReference type="EMBL" id="SUZ74803.1"/>
    </source>
</evidence>
<keyword evidence="4" id="KW-0547">Nucleotide-binding</keyword>
<sequence>MMGGMRGMGAHGMNVANMDNLSDDNIAGAAYDHKVVVRLMTYIWPYRRHATIAMVAVLLYTVGNVAVPWLMMTGITWAVEPEDVSRLHIIGLVFLGVTILHFGANFVQFIYMPKVGQGILYSLRTGMFNHLQELSPSFFHRTPVGRIMSRSQSDVLQLQETFELIVQSFSDLLSLVGIIAFMLFIDWQLALVSMSILPVLFFVLGYWQKFARHSFMRIRRAIAMVNGEYNQNITGVRVVESFNRQEANMKHFDDLNTEHLNANMEASRYSGTLQPFVESLMGIGMGFGVVLVGGIMVKGDDLEWAVLLAFALWIQRFFEPVRHLTMQYSQLQRAMAAGVRIFEVLDLKPEVVDKPDANELPEINGEIKFEDVSFQYVKDVDVLKEVNLHIKPGENVALVGSTGAGKSTLVTLIHRFADVTNGRITMDGHDIRDVTRNSLVGQMSMVLQEPYLFSGTVSDNIRYSNEGISEEDVVAAAQTVGAHDFIMDLENGYQTVLAERGINLSVGQRQLLSFARAVVCNPRVIILDEATANIDTHTEVLIQQALQKVLSGRTSIVIAHRLSTVRNADNIVVLDQGRLVEQGSHDELLAKKGGIYARLYAINYGLPIENFDDPRPAEGGPSLAPAPADD</sequence>
<dbReference type="InterPro" id="IPR011527">
    <property type="entry name" value="ABC1_TM_dom"/>
</dbReference>
<evidence type="ECO:0000256" key="8">
    <source>
        <dbReference type="SAM" id="Phobius"/>
    </source>
</evidence>
<dbReference type="InterPro" id="IPR003439">
    <property type="entry name" value="ABC_transporter-like_ATP-bd"/>
</dbReference>
<dbReference type="Pfam" id="PF00005">
    <property type="entry name" value="ABC_tran"/>
    <property type="match status" value="1"/>
</dbReference>
<dbReference type="AlphaFoldDB" id="A0A381QAW2"/>
<dbReference type="FunFam" id="3.40.50.300:FF:000287">
    <property type="entry name" value="Multidrug ABC transporter ATP-binding protein"/>
    <property type="match status" value="1"/>
</dbReference>
<dbReference type="CDD" id="cd03254">
    <property type="entry name" value="ABCC_Glucan_exporter_like"/>
    <property type="match status" value="1"/>
</dbReference>
<organism evidence="11">
    <name type="scientific">marine metagenome</name>
    <dbReference type="NCBI Taxonomy" id="408172"/>
    <lineage>
        <taxon>unclassified sequences</taxon>
        <taxon>metagenomes</taxon>
        <taxon>ecological metagenomes</taxon>
    </lineage>
</organism>
<dbReference type="SUPFAM" id="SSF90123">
    <property type="entry name" value="ABC transporter transmembrane region"/>
    <property type="match status" value="1"/>
</dbReference>
<evidence type="ECO:0000256" key="6">
    <source>
        <dbReference type="ARBA" id="ARBA00022989"/>
    </source>
</evidence>
<dbReference type="Gene3D" id="1.20.1560.10">
    <property type="entry name" value="ABC transporter type 1, transmembrane domain"/>
    <property type="match status" value="1"/>
</dbReference>
<keyword evidence="7 8" id="KW-0472">Membrane</keyword>
<dbReference type="SUPFAM" id="SSF52540">
    <property type="entry name" value="P-loop containing nucleoside triphosphate hydrolases"/>
    <property type="match status" value="1"/>
</dbReference>
<dbReference type="GO" id="GO:0016887">
    <property type="term" value="F:ATP hydrolysis activity"/>
    <property type="evidence" value="ECO:0007669"/>
    <property type="project" value="InterPro"/>
</dbReference>
<dbReference type="PANTHER" id="PTHR43394">
    <property type="entry name" value="ATP-DEPENDENT PERMEASE MDL1, MITOCHONDRIAL"/>
    <property type="match status" value="1"/>
</dbReference>
<feature type="transmembrane region" description="Helical" evidence="8">
    <location>
        <begin position="276"/>
        <end position="296"/>
    </location>
</feature>
<evidence type="ECO:0000256" key="5">
    <source>
        <dbReference type="ARBA" id="ARBA00022840"/>
    </source>
</evidence>
<dbReference type="GO" id="GO:0005524">
    <property type="term" value="F:ATP binding"/>
    <property type="evidence" value="ECO:0007669"/>
    <property type="project" value="UniProtKB-KW"/>
</dbReference>
<evidence type="ECO:0000256" key="7">
    <source>
        <dbReference type="ARBA" id="ARBA00023136"/>
    </source>
</evidence>
<evidence type="ECO:0008006" key="12">
    <source>
        <dbReference type="Google" id="ProtNLM"/>
    </source>
</evidence>